<evidence type="ECO:0000313" key="2">
    <source>
        <dbReference type="EMBL" id="KAA6447582.1"/>
    </source>
</evidence>
<proteinExistence type="predicted"/>
<comment type="caution">
    <text evidence="2">The sequence shown here is derived from an EMBL/GenBank/DDBJ whole genome shotgun (WGS) entry which is preliminary data.</text>
</comment>
<accession>A0A5M8RNR4</accession>
<sequence>MGLFDWLFPKKNQRVTHRLEMISDTGNGFYSFGGNLYKSDIVRSCIRPFAKAAGKMVAKHIIDNKQTGVFKVNPNVTIRFLLEEPNPLMSGQMLQEKIATHLKLNNNAFIYMKYDNGVLSELWPVPCMSVEAVEDSGNNLFLKFQFTNGKTQTIPYKHIIHLRNDFNGNDIFGDHPKDALLPLMEVISTVDQGIISAVKNSAAIKWLLKFKSSLRPEDMRQQTKDFTEQYLSIDSDMGGAAAADAKYDAEQVKDNSYVPDDKQIAGTVKRVQSFFGTNEKIIMSTYSENEWNSYYEAEIEPFAMQMSNEYTRKLFTKRERGHGNAITFESTTLQYASMSTKLNLVQLVDRGIFCANDVLRIFNMPPIEGGDEYVRRLDTVPVTDNRQSGEGGETDDNGQSTANSPSKKHE</sequence>
<reference evidence="2 3" key="1">
    <citation type="submission" date="2018-08" db="EMBL/GenBank/DDBJ databases">
        <title>Bacillus phenotypic plasticity.</title>
        <authorList>
            <person name="Hurtado E."/>
        </authorList>
    </citation>
    <scope>NUCLEOTIDE SEQUENCE [LARGE SCALE GENOMIC DNA]</scope>
    <source>
        <strain evidence="2 3">427</strain>
    </source>
</reference>
<gene>
    <name evidence="2" type="ORF">DX927_20110</name>
</gene>
<evidence type="ECO:0000313" key="3">
    <source>
        <dbReference type="Proteomes" id="UP000324326"/>
    </source>
</evidence>
<dbReference type="Pfam" id="PF04860">
    <property type="entry name" value="Phage_portal"/>
    <property type="match status" value="1"/>
</dbReference>
<organism evidence="2 3">
    <name type="scientific">Bacillus swezeyi</name>
    <dbReference type="NCBI Taxonomy" id="1925020"/>
    <lineage>
        <taxon>Bacteria</taxon>
        <taxon>Bacillati</taxon>
        <taxon>Bacillota</taxon>
        <taxon>Bacilli</taxon>
        <taxon>Bacillales</taxon>
        <taxon>Bacillaceae</taxon>
        <taxon>Bacillus</taxon>
    </lineage>
</organism>
<evidence type="ECO:0000256" key="1">
    <source>
        <dbReference type="SAM" id="MobiDB-lite"/>
    </source>
</evidence>
<dbReference type="EMBL" id="QSND01000005">
    <property type="protein sequence ID" value="KAA6447582.1"/>
    <property type="molecule type" value="Genomic_DNA"/>
</dbReference>
<protein>
    <submittedName>
        <fullName evidence="2">Phage portal protein</fullName>
    </submittedName>
</protein>
<feature type="region of interest" description="Disordered" evidence="1">
    <location>
        <begin position="381"/>
        <end position="410"/>
    </location>
</feature>
<dbReference type="InterPro" id="IPR006944">
    <property type="entry name" value="Phage/GTA_portal"/>
</dbReference>
<feature type="compositionally biased region" description="Polar residues" evidence="1">
    <location>
        <begin position="397"/>
        <end position="410"/>
    </location>
</feature>
<dbReference type="AlphaFoldDB" id="A0A5M8RNR4"/>
<name>A0A5M8RNR4_9BACI</name>
<dbReference type="Proteomes" id="UP000324326">
    <property type="component" value="Unassembled WGS sequence"/>
</dbReference>
<dbReference type="RefSeq" id="WP_148958306.1">
    <property type="nucleotide sequence ID" value="NZ_QSND01000005.1"/>
</dbReference>